<dbReference type="GO" id="GO:0006979">
    <property type="term" value="P:response to oxidative stress"/>
    <property type="evidence" value="ECO:0007669"/>
    <property type="project" value="TreeGrafter"/>
</dbReference>
<dbReference type="InterPro" id="IPR016053">
    <property type="entry name" value="Haem_Oase-like"/>
</dbReference>
<organism evidence="7 8">
    <name type="scientific">Gordonia terrae</name>
    <dbReference type="NCBI Taxonomy" id="2055"/>
    <lineage>
        <taxon>Bacteria</taxon>
        <taxon>Bacillati</taxon>
        <taxon>Actinomycetota</taxon>
        <taxon>Actinomycetes</taxon>
        <taxon>Mycobacteriales</taxon>
        <taxon>Gordoniaceae</taxon>
        <taxon>Gordonia</taxon>
    </lineage>
</organism>
<feature type="binding site" evidence="4">
    <location>
        <position position="29"/>
    </location>
    <ligand>
        <name>heme b</name>
        <dbReference type="ChEBI" id="CHEBI:60344"/>
    </ligand>
</feature>
<dbReference type="PANTHER" id="PTHR10720:SF0">
    <property type="entry name" value="HEME OXYGENASE"/>
    <property type="match status" value="1"/>
</dbReference>
<evidence type="ECO:0000256" key="2">
    <source>
        <dbReference type="ARBA" id="ARBA00022723"/>
    </source>
</evidence>
<keyword evidence="3 5" id="KW-0408">Iron</keyword>
<dbReference type="Proteomes" id="UP000234662">
    <property type="component" value="Unassembled WGS sequence"/>
</dbReference>
<dbReference type="GO" id="GO:0004392">
    <property type="term" value="F:heme oxygenase (decyclizing) activity"/>
    <property type="evidence" value="ECO:0007669"/>
    <property type="project" value="InterPro"/>
</dbReference>
<gene>
    <name evidence="7" type="ORF">CYJ73_06110</name>
</gene>
<dbReference type="PIRSF" id="PIRSF000343">
    <property type="entry name" value="Haem_Oase"/>
    <property type="match status" value="1"/>
</dbReference>
<dbReference type="GO" id="GO:0046872">
    <property type="term" value="F:metal ion binding"/>
    <property type="evidence" value="ECO:0007669"/>
    <property type="project" value="UniProtKB-KW"/>
</dbReference>
<feature type="compositionally biased region" description="Basic and acidic residues" evidence="6">
    <location>
        <begin position="12"/>
        <end position="23"/>
    </location>
</feature>
<proteinExistence type="predicted"/>
<dbReference type="Gene3D" id="1.20.910.10">
    <property type="entry name" value="Heme oxygenase-like"/>
    <property type="match status" value="1"/>
</dbReference>
<protein>
    <submittedName>
        <fullName evidence="7">Biliverdin-producing heme oxygenase</fullName>
    </submittedName>
</protein>
<dbReference type="STRING" id="2055.BCM27_15780"/>
<dbReference type="Pfam" id="PF01126">
    <property type="entry name" value="Heme_oxygenase"/>
    <property type="match status" value="1"/>
</dbReference>
<dbReference type="CDD" id="cd19165">
    <property type="entry name" value="HemeO"/>
    <property type="match status" value="1"/>
</dbReference>
<dbReference type="GO" id="GO:0020037">
    <property type="term" value="F:heme binding"/>
    <property type="evidence" value="ECO:0007669"/>
    <property type="project" value="TreeGrafter"/>
</dbReference>
<dbReference type="EMBL" id="PKJC01000003">
    <property type="protein sequence ID" value="PKZ66470.1"/>
    <property type="molecule type" value="Genomic_DNA"/>
</dbReference>
<dbReference type="GO" id="GO:0006788">
    <property type="term" value="P:heme oxidation"/>
    <property type="evidence" value="ECO:0007669"/>
    <property type="project" value="InterPro"/>
</dbReference>
<feature type="binding site" evidence="4">
    <location>
        <position position="188"/>
    </location>
    <ligand>
        <name>heme b</name>
        <dbReference type="ChEBI" id="CHEBI:60344"/>
    </ligand>
</feature>
<dbReference type="AlphaFoldDB" id="A0A2I1RBH0"/>
<feature type="binding site" evidence="4">
    <location>
        <position position="141"/>
    </location>
    <ligand>
        <name>heme b</name>
        <dbReference type="ChEBI" id="CHEBI:60344"/>
    </ligand>
</feature>
<evidence type="ECO:0000256" key="4">
    <source>
        <dbReference type="PIRSR" id="PIRSR000343-1"/>
    </source>
</evidence>
<sequence>MMTDLQNAGPQDADRPSAPERRSISERLRSATAVAHERAEHAPFVDDLMSGRLDTGEYQRLAIQLYFVYEALERVGADLAGDSVADAVLDPRLLRLQRLGADLASFGIDPSDTTPLPAVVRYVAAIESTRTDPARYVAHHYTRYLGDLSGGQVVAHRMREHYGVDDAALSFYSFDEIDKLKRYKDAYRARLDALPLDADGIDRLVDEAIAAFDHNQAVFGDLDGARAA</sequence>
<accession>A0A2I1RBH0</accession>
<dbReference type="InterPro" id="IPR002051">
    <property type="entry name" value="Haem_Oase"/>
</dbReference>
<keyword evidence="2 5" id="KW-0479">Metal-binding</keyword>
<evidence type="ECO:0000256" key="5">
    <source>
        <dbReference type="PIRSR" id="PIRSR000343-2"/>
    </source>
</evidence>
<reference evidence="7 8" key="1">
    <citation type="submission" date="2017-12" db="EMBL/GenBank/DDBJ databases">
        <title>Phylogenetic diversity of female urinary microbiome.</title>
        <authorList>
            <person name="Thomas-White K."/>
            <person name="Wolfe A.J."/>
        </authorList>
    </citation>
    <scope>NUCLEOTIDE SEQUENCE [LARGE SCALE GENOMIC DNA]</scope>
    <source>
        <strain evidence="7 8">UMB0777</strain>
    </source>
</reference>
<evidence type="ECO:0000313" key="8">
    <source>
        <dbReference type="Proteomes" id="UP000234662"/>
    </source>
</evidence>
<evidence type="ECO:0000256" key="6">
    <source>
        <dbReference type="SAM" id="MobiDB-lite"/>
    </source>
</evidence>
<feature type="region of interest" description="Disordered" evidence="6">
    <location>
        <begin position="1"/>
        <end position="23"/>
    </location>
</feature>
<feature type="binding site" description="axial binding residue" evidence="5">
    <location>
        <position position="36"/>
    </location>
    <ligand>
        <name>heme b</name>
        <dbReference type="ChEBI" id="CHEBI:60344"/>
    </ligand>
    <ligandPart>
        <name>Fe</name>
        <dbReference type="ChEBI" id="CHEBI:18248"/>
    </ligandPart>
</feature>
<dbReference type="GO" id="GO:0042167">
    <property type="term" value="P:heme catabolic process"/>
    <property type="evidence" value="ECO:0007669"/>
    <property type="project" value="TreeGrafter"/>
</dbReference>
<name>A0A2I1RBH0_9ACTN</name>
<dbReference type="InterPro" id="IPR016084">
    <property type="entry name" value="Haem_Oase-like_multi-hlx"/>
</dbReference>
<keyword evidence="1 4" id="KW-0349">Heme</keyword>
<dbReference type="PRINTS" id="PR00088">
    <property type="entry name" value="HAEMOXYGNASE"/>
</dbReference>
<evidence type="ECO:0000313" key="7">
    <source>
        <dbReference type="EMBL" id="PKZ66470.1"/>
    </source>
</evidence>
<dbReference type="PANTHER" id="PTHR10720">
    <property type="entry name" value="HEME OXYGENASE"/>
    <property type="match status" value="1"/>
</dbReference>
<evidence type="ECO:0000256" key="1">
    <source>
        <dbReference type="ARBA" id="ARBA00022617"/>
    </source>
</evidence>
<evidence type="ECO:0000256" key="3">
    <source>
        <dbReference type="ARBA" id="ARBA00023004"/>
    </source>
</evidence>
<comment type="caution">
    <text evidence="7">The sequence shown here is derived from an EMBL/GenBank/DDBJ whole genome shotgun (WGS) entry which is preliminary data.</text>
</comment>
<dbReference type="SUPFAM" id="SSF48613">
    <property type="entry name" value="Heme oxygenase-like"/>
    <property type="match status" value="1"/>
</dbReference>